<dbReference type="EMBL" id="JAIZAY010000001">
    <property type="protein sequence ID" value="KAJ8048013.1"/>
    <property type="molecule type" value="Genomic_DNA"/>
</dbReference>
<dbReference type="OrthoDB" id="10052386at2759"/>
<proteinExistence type="predicted"/>
<gene>
    <name evidence="1" type="ORF">HOLleu_00165</name>
</gene>
<dbReference type="Proteomes" id="UP001152320">
    <property type="component" value="Chromosome 1"/>
</dbReference>
<keyword evidence="2" id="KW-1185">Reference proteome</keyword>
<dbReference type="AlphaFoldDB" id="A0A9Q1HK52"/>
<comment type="caution">
    <text evidence="1">The sequence shown here is derived from an EMBL/GenBank/DDBJ whole genome shotgun (WGS) entry which is preliminary data.</text>
</comment>
<sequence>METDMPAYSLQQHAMSLDNEEQQALRYCAGYVPFKLKKLYLKLKGNEVAKQYTGIIDSWVDDSPSDKE</sequence>
<accession>A0A9Q1HK52</accession>
<evidence type="ECO:0000313" key="2">
    <source>
        <dbReference type="Proteomes" id="UP001152320"/>
    </source>
</evidence>
<evidence type="ECO:0000313" key="1">
    <source>
        <dbReference type="EMBL" id="KAJ8048013.1"/>
    </source>
</evidence>
<protein>
    <submittedName>
        <fullName evidence="1">Uncharacterized protein</fullName>
    </submittedName>
</protein>
<organism evidence="1 2">
    <name type="scientific">Holothuria leucospilota</name>
    <name type="common">Black long sea cucumber</name>
    <name type="synonym">Mertensiothuria leucospilota</name>
    <dbReference type="NCBI Taxonomy" id="206669"/>
    <lineage>
        <taxon>Eukaryota</taxon>
        <taxon>Metazoa</taxon>
        <taxon>Echinodermata</taxon>
        <taxon>Eleutherozoa</taxon>
        <taxon>Echinozoa</taxon>
        <taxon>Holothuroidea</taxon>
        <taxon>Aspidochirotacea</taxon>
        <taxon>Aspidochirotida</taxon>
        <taxon>Holothuriidae</taxon>
        <taxon>Holothuria</taxon>
    </lineage>
</organism>
<reference evidence="1" key="1">
    <citation type="submission" date="2021-10" db="EMBL/GenBank/DDBJ databases">
        <title>Tropical sea cucumber genome reveals ecological adaptation and Cuvierian tubules defense mechanism.</title>
        <authorList>
            <person name="Chen T."/>
        </authorList>
    </citation>
    <scope>NUCLEOTIDE SEQUENCE</scope>
    <source>
        <strain evidence="1">Nanhai2018</strain>
        <tissue evidence="1">Muscle</tissue>
    </source>
</reference>
<name>A0A9Q1HK52_HOLLE</name>